<accession>A0AAN8S9D3</accession>
<sequence length="181" mass="20531">MAIRTAKKRPNKKAHATDPLMPHSNAYVPRSSPLLLALIPMARPKRKPKTAPQMSPSPIDGFIILSVRRHLDLLVVNSDVFFATIFSRPNQLFSLTCLSPFPFVGFVGTPNFEFEFSVRYSVEEGALLLAQKVVLRERDPTMSWQFSPLHLKTELAVILSHWKTSYRFRLEMPPKGTNDAI</sequence>
<dbReference type="EMBL" id="JAWJWE010000036">
    <property type="protein sequence ID" value="KAK6629496.1"/>
    <property type="molecule type" value="Genomic_DNA"/>
</dbReference>
<comment type="caution">
    <text evidence="2">The sequence shown here is derived from an EMBL/GenBank/DDBJ whole genome shotgun (WGS) entry which is preliminary data.</text>
</comment>
<evidence type="ECO:0000313" key="3">
    <source>
        <dbReference type="Proteomes" id="UP001372834"/>
    </source>
</evidence>
<feature type="region of interest" description="Disordered" evidence="1">
    <location>
        <begin position="1"/>
        <end position="22"/>
    </location>
</feature>
<gene>
    <name evidence="2" type="ORF">RUM43_003313</name>
</gene>
<feature type="compositionally biased region" description="Basic residues" evidence="1">
    <location>
        <begin position="1"/>
        <end position="14"/>
    </location>
</feature>
<dbReference type="AlphaFoldDB" id="A0AAN8S9D3"/>
<proteinExistence type="predicted"/>
<dbReference type="Proteomes" id="UP001372834">
    <property type="component" value="Unassembled WGS sequence"/>
</dbReference>
<protein>
    <submittedName>
        <fullName evidence="2">Uncharacterized protein</fullName>
    </submittedName>
</protein>
<name>A0AAN8S9D3_POLSC</name>
<evidence type="ECO:0000313" key="2">
    <source>
        <dbReference type="EMBL" id="KAK6629496.1"/>
    </source>
</evidence>
<organism evidence="2 3">
    <name type="scientific">Polyplax serrata</name>
    <name type="common">Common mouse louse</name>
    <dbReference type="NCBI Taxonomy" id="468196"/>
    <lineage>
        <taxon>Eukaryota</taxon>
        <taxon>Metazoa</taxon>
        <taxon>Ecdysozoa</taxon>
        <taxon>Arthropoda</taxon>
        <taxon>Hexapoda</taxon>
        <taxon>Insecta</taxon>
        <taxon>Pterygota</taxon>
        <taxon>Neoptera</taxon>
        <taxon>Paraneoptera</taxon>
        <taxon>Psocodea</taxon>
        <taxon>Troctomorpha</taxon>
        <taxon>Phthiraptera</taxon>
        <taxon>Anoplura</taxon>
        <taxon>Polyplacidae</taxon>
        <taxon>Polyplax</taxon>
    </lineage>
</organism>
<reference evidence="2 3" key="1">
    <citation type="submission" date="2023-10" db="EMBL/GenBank/DDBJ databases">
        <title>Genomes of two closely related lineages of the louse Polyplax serrata with different host specificities.</title>
        <authorList>
            <person name="Martinu J."/>
            <person name="Tarabai H."/>
            <person name="Stefka J."/>
            <person name="Hypsa V."/>
        </authorList>
    </citation>
    <scope>NUCLEOTIDE SEQUENCE [LARGE SCALE GENOMIC DNA]</scope>
    <source>
        <strain evidence="2">HR10_N</strain>
    </source>
</reference>
<evidence type="ECO:0000256" key="1">
    <source>
        <dbReference type="SAM" id="MobiDB-lite"/>
    </source>
</evidence>